<evidence type="ECO:0000313" key="8">
    <source>
        <dbReference type="Proteomes" id="UP000241868"/>
    </source>
</evidence>
<proteinExistence type="predicted"/>
<feature type="DNA-binding region" description="H-T-H motif" evidence="5">
    <location>
        <begin position="32"/>
        <end position="51"/>
    </location>
</feature>
<keyword evidence="1" id="KW-0678">Repressor</keyword>
<keyword evidence="3 5" id="KW-0238">DNA-binding</keyword>
<dbReference type="Proteomes" id="UP000241868">
    <property type="component" value="Unassembled WGS sequence"/>
</dbReference>
<dbReference type="PROSITE" id="PS50977">
    <property type="entry name" value="HTH_TETR_2"/>
    <property type="match status" value="1"/>
</dbReference>
<keyword evidence="2" id="KW-0805">Transcription regulation</keyword>
<name>A0A2P7U0T8_9NEIS</name>
<dbReference type="GO" id="GO:0003677">
    <property type="term" value="F:DNA binding"/>
    <property type="evidence" value="ECO:0007669"/>
    <property type="project" value="UniProtKB-UniRule"/>
</dbReference>
<dbReference type="PRINTS" id="PR00455">
    <property type="entry name" value="HTHTETR"/>
</dbReference>
<dbReference type="InterPro" id="IPR009057">
    <property type="entry name" value="Homeodomain-like_sf"/>
</dbReference>
<evidence type="ECO:0000256" key="4">
    <source>
        <dbReference type="ARBA" id="ARBA00023163"/>
    </source>
</evidence>
<dbReference type="PROSITE" id="PS01081">
    <property type="entry name" value="HTH_TETR_1"/>
    <property type="match status" value="1"/>
</dbReference>
<dbReference type="InterPro" id="IPR013572">
    <property type="entry name" value="Tscrpt_reg_MAATS_C"/>
</dbReference>
<evidence type="ECO:0000259" key="6">
    <source>
        <dbReference type="PROSITE" id="PS50977"/>
    </source>
</evidence>
<evidence type="ECO:0000256" key="5">
    <source>
        <dbReference type="PROSITE-ProRule" id="PRU00335"/>
    </source>
</evidence>
<sequence>MRKTKIEALKTKEHLMLAALETFYKKGVARTSLNEIAQAAGVTRGALYWHFKNKEDLFDGLFQRISDDIENCLVQDLENSNKDSWLNFRLTLMKFFERLENNSLHNKFYSILFLKCEHTEQNEAIISLVAKYQTLWNYKLNMILVECIGQHALDENLDIEFATIFVKCSVDGLIQQWLAAPHNFELHFVAPRMIDIILDNLQNHPSLRKKTV</sequence>
<gene>
    <name evidence="7" type="ORF">C7N83_05870</name>
</gene>
<dbReference type="RefSeq" id="WP_106741301.1">
    <property type="nucleotide sequence ID" value="NZ_PXYY01000027.1"/>
</dbReference>
<dbReference type="InterPro" id="IPR036271">
    <property type="entry name" value="Tet_transcr_reg_TetR-rel_C_sf"/>
</dbReference>
<keyword evidence="4" id="KW-0804">Transcription</keyword>
<evidence type="ECO:0000256" key="1">
    <source>
        <dbReference type="ARBA" id="ARBA00022491"/>
    </source>
</evidence>
<dbReference type="InterPro" id="IPR023772">
    <property type="entry name" value="DNA-bd_HTH_TetR-type_CS"/>
</dbReference>
<dbReference type="InterPro" id="IPR050624">
    <property type="entry name" value="HTH-type_Tx_Regulator"/>
</dbReference>
<dbReference type="Pfam" id="PF08361">
    <property type="entry name" value="TetR_C_2"/>
    <property type="match status" value="1"/>
</dbReference>
<dbReference type="Gene3D" id="1.10.357.10">
    <property type="entry name" value="Tetracycline Repressor, domain 2"/>
    <property type="match status" value="1"/>
</dbReference>
<comment type="caution">
    <text evidence="7">The sequence shown here is derived from an EMBL/GenBank/DDBJ whole genome shotgun (WGS) entry which is preliminary data.</text>
</comment>
<accession>A0A2P7U0T8</accession>
<feature type="domain" description="HTH tetR-type" evidence="6">
    <location>
        <begin position="9"/>
        <end position="69"/>
    </location>
</feature>
<protein>
    <submittedName>
        <fullName evidence="7">TetR family transcriptional regulator</fullName>
    </submittedName>
</protein>
<dbReference type="Pfam" id="PF00440">
    <property type="entry name" value="TetR_N"/>
    <property type="match status" value="1"/>
</dbReference>
<dbReference type="EMBL" id="PXYY01000027">
    <property type="protein sequence ID" value="PSJ80513.1"/>
    <property type="molecule type" value="Genomic_DNA"/>
</dbReference>
<dbReference type="SUPFAM" id="SSF48498">
    <property type="entry name" value="Tetracyclin repressor-like, C-terminal domain"/>
    <property type="match status" value="1"/>
</dbReference>
<evidence type="ECO:0000313" key="7">
    <source>
        <dbReference type="EMBL" id="PSJ80513.1"/>
    </source>
</evidence>
<dbReference type="InterPro" id="IPR001647">
    <property type="entry name" value="HTH_TetR"/>
</dbReference>
<dbReference type="OrthoDB" id="5816932at2"/>
<keyword evidence="8" id="KW-1185">Reference proteome</keyword>
<organism evidence="7 8">
    <name type="scientific">Neisseria iguanae</name>
    <dbReference type="NCBI Taxonomy" id="90242"/>
    <lineage>
        <taxon>Bacteria</taxon>
        <taxon>Pseudomonadati</taxon>
        <taxon>Pseudomonadota</taxon>
        <taxon>Betaproteobacteria</taxon>
        <taxon>Neisseriales</taxon>
        <taxon>Neisseriaceae</taxon>
        <taxon>Neisseria</taxon>
    </lineage>
</organism>
<dbReference type="AlphaFoldDB" id="A0A2P7U0T8"/>
<dbReference type="PANTHER" id="PTHR43479:SF11">
    <property type="entry name" value="ACREF_ENVCD OPERON REPRESSOR-RELATED"/>
    <property type="match status" value="1"/>
</dbReference>
<evidence type="ECO:0000256" key="2">
    <source>
        <dbReference type="ARBA" id="ARBA00023015"/>
    </source>
</evidence>
<dbReference type="PANTHER" id="PTHR43479">
    <property type="entry name" value="ACREF/ENVCD OPERON REPRESSOR-RELATED"/>
    <property type="match status" value="1"/>
</dbReference>
<dbReference type="SUPFAM" id="SSF46689">
    <property type="entry name" value="Homeodomain-like"/>
    <property type="match status" value="1"/>
</dbReference>
<evidence type="ECO:0000256" key="3">
    <source>
        <dbReference type="ARBA" id="ARBA00023125"/>
    </source>
</evidence>
<reference evidence="7 8" key="1">
    <citation type="submission" date="2018-03" db="EMBL/GenBank/DDBJ databases">
        <title>Neisseria weixii sp. nov., isolated from the intestinal contents of Tibetan Plateau pika (Ochotona curzoniae) in Yushu, Qinghai Province, China.</title>
        <authorList>
            <person name="Gui Z."/>
        </authorList>
    </citation>
    <scope>NUCLEOTIDE SEQUENCE [LARGE SCALE GENOMIC DNA]</scope>
    <source>
        <strain evidence="7 8">ATCC 51483</strain>
    </source>
</reference>